<comment type="caution">
    <text evidence="7">The sequence shown here is derived from an EMBL/GenBank/DDBJ whole genome shotgun (WGS) entry which is preliminary data.</text>
</comment>
<dbReference type="EMBL" id="JAFNEN010000170">
    <property type="protein sequence ID" value="KAG8190924.1"/>
    <property type="molecule type" value="Genomic_DNA"/>
</dbReference>
<dbReference type="Proteomes" id="UP000827092">
    <property type="component" value="Unassembled WGS sequence"/>
</dbReference>
<dbReference type="GO" id="GO:0003723">
    <property type="term" value="F:RNA binding"/>
    <property type="evidence" value="ECO:0007669"/>
    <property type="project" value="InterPro"/>
</dbReference>
<accession>A0AAV6V368</accession>
<dbReference type="PANTHER" id="PTHR46103">
    <property type="entry name" value="RRNA METHYLTRANSFERASE 1, MITOCHONDRIAL"/>
    <property type="match status" value="1"/>
</dbReference>
<keyword evidence="4" id="KW-0808">Transferase</keyword>
<dbReference type="SUPFAM" id="SSF75217">
    <property type="entry name" value="alpha/beta knot"/>
    <property type="match status" value="1"/>
</dbReference>
<evidence type="ECO:0000256" key="1">
    <source>
        <dbReference type="ARBA" id="ARBA00007228"/>
    </source>
</evidence>
<dbReference type="Gene3D" id="3.40.1280.10">
    <property type="match status" value="1"/>
</dbReference>
<dbReference type="InterPro" id="IPR047182">
    <property type="entry name" value="MRM1"/>
</dbReference>
<dbReference type="InterPro" id="IPR029026">
    <property type="entry name" value="tRNA_m1G_MTases_N"/>
</dbReference>
<keyword evidence="8" id="KW-1185">Reference proteome</keyword>
<comment type="similarity">
    <text evidence="1">Belongs to the class IV-like SAM-binding methyltransferase superfamily. RNA methyltransferase TrmH family.</text>
</comment>
<dbReference type="InterPro" id="IPR029064">
    <property type="entry name" value="Ribosomal_eL30-like_sf"/>
</dbReference>
<proteinExistence type="inferred from homology"/>
<dbReference type="CDD" id="cd18105">
    <property type="entry name" value="SpoU-like_MRM1"/>
    <property type="match status" value="1"/>
</dbReference>
<keyword evidence="5" id="KW-0949">S-adenosyl-L-methionine</keyword>
<evidence type="ECO:0000313" key="8">
    <source>
        <dbReference type="Proteomes" id="UP000827092"/>
    </source>
</evidence>
<evidence type="ECO:0000256" key="2">
    <source>
        <dbReference type="ARBA" id="ARBA00022552"/>
    </source>
</evidence>
<dbReference type="InterPro" id="IPR001537">
    <property type="entry name" value="SpoU_MeTrfase"/>
</dbReference>
<keyword evidence="3" id="KW-0489">Methyltransferase</keyword>
<reference evidence="7 8" key="1">
    <citation type="journal article" date="2022" name="Nat. Ecol. Evol.">
        <title>A masculinizing supergene underlies an exaggerated male reproductive morph in a spider.</title>
        <authorList>
            <person name="Hendrickx F."/>
            <person name="De Corte Z."/>
            <person name="Sonet G."/>
            <person name="Van Belleghem S.M."/>
            <person name="Kostlbacher S."/>
            <person name="Vangestel C."/>
        </authorList>
    </citation>
    <scope>NUCLEOTIDE SEQUENCE [LARGE SCALE GENOMIC DNA]</scope>
    <source>
        <strain evidence="7">W744_W776</strain>
    </source>
</reference>
<dbReference type="GO" id="GO:0005739">
    <property type="term" value="C:mitochondrion"/>
    <property type="evidence" value="ECO:0007669"/>
    <property type="project" value="TreeGrafter"/>
</dbReference>
<feature type="domain" description="tRNA/rRNA methyltransferase SpoU type" evidence="6">
    <location>
        <begin position="210"/>
        <end position="363"/>
    </location>
</feature>
<gene>
    <name evidence="7" type="ORF">JTE90_002533</name>
</gene>
<evidence type="ECO:0000259" key="6">
    <source>
        <dbReference type="Pfam" id="PF00588"/>
    </source>
</evidence>
<evidence type="ECO:0000256" key="3">
    <source>
        <dbReference type="ARBA" id="ARBA00022603"/>
    </source>
</evidence>
<dbReference type="AlphaFoldDB" id="A0AAV6V368"/>
<dbReference type="Pfam" id="PF00588">
    <property type="entry name" value="SpoU_methylase"/>
    <property type="match status" value="1"/>
</dbReference>
<sequence>MLLLKLFLKSAFEHVNHSQTSWRIFRTTYLRKTSKKFNFRKNNFNFRTDFQSVKESQTESIVKQQPTVLDTKAPKIHPGTRAPKCNETLKSEIHQLVKSSSTQSKKNSSRNKKKLSTLQYKGEILYGIHPVYLALLQKKRSIFQLFLRTSNEESIANSNMMRKDEIEAMAKAQGIAVCHVHSKDMKYLAPGWQEADCQNETRESAKHFPIWLVLNELLDPMNVGAIIRSAYYFGISEVFVVKDNGCKLSPTVSKASSGALEVVNMFHIESLPNVIKIKKMKGWNIISTVAYCEENSSPSLPVVDVTELKVNKPTILLLGNEGKGISSEIQNLCDTFVSIPPAKALHQGIDSLNVSVAAGVILYALSIKRQTY</sequence>
<protein>
    <recommendedName>
        <fullName evidence="6">tRNA/rRNA methyltransferase SpoU type domain-containing protein</fullName>
    </recommendedName>
</protein>
<dbReference type="InterPro" id="IPR047261">
    <property type="entry name" value="MRM1_MeTrfase_dom"/>
</dbReference>
<dbReference type="PANTHER" id="PTHR46103:SF1">
    <property type="entry name" value="RRNA METHYLTRANSFERASE 1, MITOCHONDRIAL"/>
    <property type="match status" value="1"/>
</dbReference>
<dbReference type="Gene3D" id="3.30.1330.30">
    <property type="match status" value="1"/>
</dbReference>
<evidence type="ECO:0000256" key="5">
    <source>
        <dbReference type="ARBA" id="ARBA00022691"/>
    </source>
</evidence>
<evidence type="ECO:0000256" key="4">
    <source>
        <dbReference type="ARBA" id="ARBA00022679"/>
    </source>
</evidence>
<dbReference type="InterPro" id="IPR029028">
    <property type="entry name" value="Alpha/beta_knot_MTases"/>
</dbReference>
<name>A0AAV6V368_9ARAC</name>
<dbReference type="SUPFAM" id="SSF55315">
    <property type="entry name" value="L30e-like"/>
    <property type="match status" value="1"/>
</dbReference>
<evidence type="ECO:0000313" key="7">
    <source>
        <dbReference type="EMBL" id="KAG8190924.1"/>
    </source>
</evidence>
<dbReference type="GO" id="GO:0016435">
    <property type="term" value="F:rRNA (guanine) methyltransferase activity"/>
    <property type="evidence" value="ECO:0007669"/>
    <property type="project" value="TreeGrafter"/>
</dbReference>
<keyword evidence="2" id="KW-0698">rRNA processing</keyword>
<organism evidence="7 8">
    <name type="scientific">Oedothorax gibbosus</name>
    <dbReference type="NCBI Taxonomy" id="931172"/>
    <lineage>
        <taxon>Eukaryota</taxon>
        <taxon>Metazoa</taxon>
        <taxon>Ecdysozoa</taxon>
        <taxon>Arthropoda</taxon>
        <taxon>Chelicerata</taxon>
        <taxon>Arachnida</taxon>
        <taxon>Araneae</taxon>
        <taxon>Araneomorphae</taxon>
        <taxon>Entelegynae</taxon>
        <taxon>Araneoidea</taxon>
        <taxon>Linyphiidae</taxon>
        <taxon>Erigoninae</taxon>
        <taxon>Oedothorax</taxon>
    </lineage>
</organism>